<feature type="coiled-coil region" evidence="16">
    <location>
        <begin position="263"/>
        <end position="322"/>
    </location>
</feature>
<dbReference type="AlphaFoldDB" id="A0A3B4BX71"/>
<accession>A0A3B4BX71</accession>
<dbReference type="OMA" id="WEYLDLF"/>
<keyword evidence="8" id="KW-0966">Cell projection</keyword>
<evidence type="ECO:0000256" key="12">
    <source>
        <dbReference type="ARBA" id="ARBA00040899"/>
    </source>
</evidence>
<dbReference type="GO" id="GO:0070286">
    <property type="term" value="P:axonemal dynein complex assembly"/>
    <property type="evidence" value="ECO:0007669"/>
    <property type="project" value="InterPro"/>
</dbReference>
<dbReference type="GeneID" id="108427604"/>
<evidence type="ECO:0000256" key="13">
    <source>
        <dbReference type="ARBA" id="ARBA00041517"/>
    </source>
</evidence>
<dbReference type="GeneTree" id="ENSGT00940000153804"/>
<evidence type="ECO:0000256" key="2">
    <source>
        <dbReference type="ARBA" id="ARBA00013815"/>
    </source>
</evidence>
<dbReference type="Pfam" id="PF14775">
    <property type="entry name" value="NYD-SP28_assoc"/>
    <property type="match status" value="1"/>
</dbReference>
<evidence type="ECO:0000256" key="16">
    <source>
        <dbReference type="SAM" id="Coils"/>
    </source>
</evidence>
<reference evidence="19" key="3">
    <citation type="submission" date="2025-09" db="UniProtKB">
        <authorList>
            <consortium name="Ensembl"/>
        </authorList>
    </citation>
    <scope>IDENTIFICATION</scope>
</reference>
<dbReference type="GO" id="GO:0005858">
    <property type="term" value="C:axonemal dynein complex"/>
    <property type="evidence" value="ECO:0007669"/>
    <property type="project" value="InterPro"/>
</dbReference>
<evidence type="ECO:0000256" key="10">
    <source>
        <dbReference type="ARBA" id="ARBA00037841"/>
    </source>
</evidence>
<evidence type="ECO:0000256" key="15">
    <source>
        <dbReference type="ARBA" id="ARBA00046115"/>
    </source>
</evidence>
<dbReference type="RefSeq" id="XP_017553354.1">
    <property type="nucleotide sequence ID" value="XM_017697865.2"/>
</dbReference>
<organism evidence="19 20">
    <name type="scientific">Pygocentrus nattereri</name>
    <name type="common">Red-bellied piranha</name>
    <dbReference type="NCBI Taxonomy" id="42514"/>
    <lineage>
        <taxon>Eukaryota</taxon>
        <taxon>Metazoa</taxon>
        <taxon>Chordata</taxon>
        <taxon>Craniata</taxon>
        <taxon>Vertebrata</taxon>
        <taxon>Euteleostomi</taxon>
        <taxon>Actinopterygii</taxon>
        <taxon>Neopterygii</taxon>
        <taxon>Teleostei</taxon>
        <taxon>Ostariophysi</taxon>
        <taxon>Characiformes</taxon>
        <taxon>Characoidei</taxon>
        <taxon>Pygocentrus</taxon>
    </lineage>
</organism>
<evidence type="ECO:0000259" key="17">
    <source>
        <dbReference type="Pfam" id="PF14772"/>
    </source>
</evidence>
<proteinExistence type="inferred from homology"/>
<dbReference type="RefSeq" id="XP_017553353.1">
    <property type="nucleotide sequence ID" value="XM_017697864.2"/>
</dbReference>
<dbReference type="Proteomes" id="UP001501920">
    <property type="component" value="Chromosome 26"/>
</dbReference>
<evidence type="ECO:0000256" key="1">
    <source>
        <dbReference type="ARBA" id="ARBA00004611"/>
    </source>
</evidence>
<dbReference type="STRING" id="42514.ENSPNAP00000003074"/>
<evidence type="ECO:0000256" key="3">
    <source>
        <dbReference type="ARBA" id="ARBA00022490"/>
    </source>
</evidence>
<feature type="domain" description="Dynein regulatory complex protein 1 C-terminal" evidence="18">
    <location>
        <begin position="403"/>
        <end position="445"/>
    </location>
</feature>
<evidence type="ECO:0000256" key="6">
    <source>
        <dbReference type="ARBA" id="ARBA00023069"/>
    </source>
</evidence>
<dbReference type="OrthoDB" id="7760980at2759"/>
<dbReference type="InterPro" id="IPR029440">
    <property type="entry name" value="DRC1_C"/>
</dbReference>
<name>A0A3B4BX71_PYGNA</name>
<comment type="function">
    <text evidence="15">Component of the nexin-dynein regulatory complex (N-DRC) a key regulator of ciliary/flagellar motility which maintains the alignment and integrity of the distal axoneme and regulates microtubule sliding in motile axonemes. Plays a critical role in the assembly of N-DRC and also stabilizes the assembly of multiple inner dynein arms and radial spokes. Coassembles with CCDC65/DRC2 to form a central scaffold needed for assembly of the N-DRC and its attachment to the outer doublet microtubules.</text>
</comment>
<dbReference type="PANTHER" id="PTHR21625">
    <property type="entry name" value="NYD-SP28 PROTEIN"/>
    <property type="match status" value="1"/>
</dbReference>
<gene>
    <name evidence="19" type="primary">CCDC65</name>
</gene>
<sequence length="496" mass="57817">MPKKGGKKGAGGRQAAVTEEERLVYMQQKAQAEEEMARRKEDMLTQFLKDKLEKEERNSTINMHKLTQQWRAVLRQTRAAELRSDIAILSQTFERVLDRKDSVIKSLVSDLSEAEQQSALALRAYLQCLDRLLELQKGRLAALKLHWNNSLEELSSEYNTEREQILMQHQQDSAYLEDVTFAMDQHYAEIDSEARQDYQSTRDELKNRNIEEKHALRIQLEGTVEELWQQFQQALQNYNKATEDRHITFESLRAKDQRSAKEIDLQMRRLQKMQDSINALRSRLSSSQKESEMSARGLRAAREEVTQKVQQLKAKLSLARAAERKQLANLTMHSNNTTKKLQDIIAKGEKLLCLAEMCRKLETEKEKVLPFYTSSLNAEELDQERERVMEPPSEELAQAMLDYTVLEKFWQRYNKVLLERLCLEREKMVLGRENQQLRVLLKQYLDGISVSDEVLCQRNPLLMVSRQSLQATPTSEAQTQKRHKVIEAAHVVQHTM</sequence>
<keyword evidence="5 16" id="KW-0175">Coiled coil</keyword>
<comment type="subcellular location">
    <subcellularLocation>
        <location evidence="1">Cytoplasm</location>
        <location evidence="1">Cytoskeleton</location>
        <location evidence="1">Flagellum axoneme</location>
    </subcellularLocation>
    <subcellularLocation>
        <location evidence="10">Cytoplasm</location>
        <location evidence="10">Cytoskeleton</location>
        <location evidence="10">Flagellum basal body</location>
    </subcellularLocation>
</comment>
<dbReference type="CTD" id="85478"/>
<dbReference type="PANTHER" id="PTHR21625:SF0">
    <property type="entry name" value="DYNEIN REGULATORY COMPLEX SUBUNIT 2"/>
    <property type="match status" value="1"/>
</dbReference>
<dbReference type="Pfam" id="PF14772">
    <property type="entry name" value="NYD-SP28"/>
    <property type="match status" value="1"/>
</dbReference>
<dbReference type="InterPro" id="IPR039505">
    <property type="entry name" value="DRC1/2_N"/>
</dbReference>
<feature type="coiled-coil region" evidence="16">
    <location>
        <begin position="15"/>
        <end position="69"/>
    </location>
</feature>
<evidence type="ECO:0000259" key="18">
    <source>
        <dbReference type="Pfam" id="PF14775"/>
    </source>
</evidence>
<evidence type="ECO:0000256" key="4">
    <source>
        <dbReference type="ARBA" id="ARBA00022846"/>
    </source>
</evidence>
<evidence type="ECO:0000313" key="19">
    <source>
        <dbReference type="Ensembl" id="ENSPNAP00000003074.1"/>
    </source>
</evidence>
<keyword evidence="3" id="KW-0963">Cytoplasm</keyword>
<protein>
    <recommendedName>
        <fullName evidence="2">Dynein regulatory complex protein 1</fullName>
    </recommendedName>
    <alternativeName>
        <fullName evidence="9">Coiled-coil domain-containing protein 164</fullName>
    </alternativeName>
    <alternativeName>
        <fullName evidence="13">Coiled-coil domain-containing protein 65</fullName>
    </alternativeName>
    <alternativeName>
        <fullName evidence="12">Dynein regulatory complex subunit 2</fullName>
    </alternativeName>
</protein>
<dbReference type="InterPro" id="IPR039750">
    <property type="entry name" value="DRC1/DRC2"/>
</dbReference>
<comment type="similarity">
    <text evidence="11">Belongs to the DRC2 family.</text>
</comment>
<evidence type="ECO:0000256" key="5">
    <source>
        <dbReference type="ARBA" id="ARBA00023054"/>
    </source>
</evidence>
<keyword evidence="20" id="KW-1185">Reference proteome</keyword>
<keyword evidence="4" id="KW-0282">Flagellum</keyword>
<keyword evidence="7" id="KW-0206">Cytoskeleton</keyword>
<dbReference type="Ensembl" id="ENSPNAT00000009347.2">
    <property type="protein sequence ID" value="ENSPNAP00000003074.1"/>
    <property type="gene ID" value="ENSPNAG00000009444.2"/>
</dbReference>
<evidence type="ECO:0000256" key="14">
    <source>
        <dbReference type="ARBA" id="ARBA00045865"/>
    </source>
</evidence>
<comment type="function">
    <text evidence="14">Component of the nexin-dynein regulatory complex (N-DRC), a key regulator of ciliary/flagellar motility which maintains the alignment and integrity of the distal axoneme and regulates microtubule sliding in motile axonemes. Plays a critical role in the assembly of N-DRC and also stabilizes the assembly of multiple inner dynein arms and radial spokes. Coassembles with DRC1 to form a central scaffold needed for assembly of the N-DRC and its attachment to the outer doublet microtubules.</text>
</comment>
<dbReference type="GO" id="GO:0060285">
    <property type="term" value="P:cilium-dependent cell motility"/>
    <property type="evidence" value="ECO:0007669"/>
    <property type="project" value="TreeGrafter"/>
</dbReference>
<dbReference type="GO" id="GO:0003352">
    <property type="term" value="P:regulation of cilium movement"/>
    <property type="evidence" value="ECO:0007669"/>
    <property type="project" value="Ensembl"/>
</dbReference>
<feature type="domain" description="Dynein regulatory complex protein 1/2 N-terminal" evidence="17">
    <location>
        <begin position="28"/>
        <end position="127"/>
    </location>
</feature>
<reference evidence="19" key="2">
    <citation type="submission" date="2025-08" db="UniProtKB">
        <authorList>
            <consortium name="Ensembl"/>
        </authorList>
    </citation>
    <scope>IDENTIFICATION</scope>
</reference>
<keyword evidence="6" id="KW-0969">Cilium</keyword>
<evidence type="ECO:0000256" key="11">
    <source>
        <dbReference type="ARBA" id="ARBA00038424"/>
    </source>
</evidence>
<evidence type="ECO:0000313" key="20">
    <source>
        <dbReference type="Proteomes" id="UP001501920"/>
    </source>
</evidence>
<evidence type="ECO:0000256" key="7">
    <source>
        <dbReference type="ARBA" id="ARBA00023212"/>
    </source>
</evidence>
<reference evidence="19 20" key="1">
    <citation type="submission" date="2020-10" db="EMBL/GenBank/DDBJ databases">
        <title>Pygocentrus nattereri (red-bellied piranha) genome, fPygNat1, primary haplotype.</title>
        <authorList>
            <person name="Myers G."/>
            <person name="Meyer A."/>
            <person name="Karagic N."/>
            <person name="Pippel M."/>
            <person name="Winkler S."/>
            <person name="Tracey A."/>
            <person name="Wood J."/>
            <person name="Formenti G."/>
            <person name="Howe K."/>
            <person name="Fedrigo O."/>
            <person name="Jarvis E.D."/>
        </authorList>
    </citation>
    <scope>NUCLEOTIDE SEQUENCE [LARGE SCALE GENOMIC DNA]</scope>
</reference>
<evidence type="ECO:0000256" key="9">
    <source>
        <dbReference type="ARBA" id="ARBA00031554"/>
    </source>
</evidence>
<evidence type="ECO:0000256" key="8">
    <source>
        <dbReference type="ARBA" id="ARBA00023273"/>
    </source>
</evidence>